<dbReference type="Proteomes" id="UP001652625">
    <property type="component" value="Chromosome 06"/>
</dbReference>
<dbReference type="RefSeq" id="XP_065654966.1">
    <property type="nucleotide sequence ID" value="XM_065798894.1"/>
</dbReference>
<organism evidence="2 3">
    <name type="scientific">Hydra vulgaris</name>
    <name type="common">Hydra</name>
    <name type="synonym">Hydra attenuata</name>
    <dbReference type="NCBI Taxonomy" id="6087"/>
    <lineage>
        <taxon>Eukaryota</taxon>
        <taxon>Metazoa</taxon>
        <taxon>Cnidaria</taxon>
        <taxon>Hydrozoa</taxon>
        <taxon>Hydroidolina</taxon>
        <taxon>Anthoathecata</taxon>
        <taxon>Aplanulata</taxon>
        <taxon>Hydridae</taxon>
        <taxon>Hydra</taxon>
    </lineage>
</organism>
<name>A0ABM4C0B7_HYDVU</name>
<evidence type="ECO:0000259" key="1">
    <source>
        <dbReference type="Pfam" id="PF13843"/>
    </source>
</evidence>
<keyword evidence="2" id="KW-1185">Reference proteome</keyword>
<dbReference type="PANTHER" id="PTHR47272">
    <property type="entry name" value="DDE_TNP_1_7 DOMAIN-CONTAINING PROTEIN"/>
    <property type="match status" value="1"/>
</dbReference>
<dbReference type="GeneID" id="136081566"/>
<proteinExistence type="predicted"/>
<dbReference type="InterPro" id="IPR029526">
    <property type="entry name" value="PGBD"/>
</dbReference>
<gene>
    <name evidence="3" type="primary">LOC136081566</name>
</gene>
<sequence>MLMSLVRLPSYELFWSTEIRCSAVADVMSLKRYEHLRRAGKSGFTSDFLIYAGATSASSQNCCAEDVILRLVQEMTKHKNFQRGLWDYRVDQNLGIHLVKWIDNEVVTFKSTHAGVAGSIEVKRFDSKKKVYVDVTAPDIDLEYNASMGGVDLADMLISLHRTRINTKKRWYL</sequence>
<feature type="domain" description="PiggyBac transposable element-derived protein" evidence="1">
    <location>
        <begin position="74"/>
        <end position="172"/>
    </location>
</feature>
<evidence type="ECO:0000313" key="3">
    <source>
        <dbReference type="RefSeq" id="XP_065654966.1"/>
    </source>
</evidence>
<protein>
    <submittedName>
        <fullName evidence="3">Uncharacterized protein LOC136081566</fullName>
    </submittedName>
</protein>
<accession>A0ABM4C0B7</accession>
<evidence type="ECO:0000313" key="2">
    <source>
        <dbReference type="Proteomes" id="UP001652625"/>
    </source>
</evidence>
<dbReference type="Pfam" id="PF13843">
    <property type="entry name" value="DDE_Tnp_1_7"/>
    <property type="match status" value="1"/>
</dbReference>
<reference evidence="3" key="1">
    <citation type="submission" date="2025-08" db="UniProtKB">
        <authorList>
            <consortium name="RefSeq"/>
        </authorList>
    </citation>
    <scope>IDENTIFICATION</scope>
</reference>
<dbReference type="PANTHER" id="PTHR47272:SF1">
    <property type="entry name" value="PIGGYBAC TRANSPOSABLE ELEMENT-DERIVED PROTEIN 3-LIKE"/>
    <property type="match status" value="1"/>
</dbReference>